<evidence type="ECO:0000313" key="7">
    <source>
        <dbReference type="Proteomes" id="UP000280792"/>
    </source>
</evidence>
<feature type="domain" description="Carbohydrate kinase FGGY N-terminal" evidence="4">
    <location>
        <begin position="7"/>
        <end position="254"/>
    </location>
</feature>
<reference evidence="6 7" key="2">
    <citation type="submission" date="2018-12" db="EMBL/GenBank/DDBJ databases">
        <title>Simiduia agarivorans gen. nov., sp. nov., a marine, agarolytic bacterium isolated from shallow coastal water from Keelung, Taiwan.</title>
        <authorList>
            <person name="Shieh W.Y."/>
        </authorList>
    </citation>
    <scope>NUCLEOTIDE SEQUENCE [LARGE SCALE GENOMIC DNA]</scope>
    <source>
        <strain evidence="6 7">GTF-13</strain>
    </source>
</reference>
<comment type="caution">
    <text evidence="6">The sequence shown here is derived from an EMBL/GenBank/DDBJ whole genome shotgun (WGS) entry which is preliminary data.</text>
</comment>
<keyword evidence="3 6" id="KW-0418">Kinase</keyword>
<gene>
    <name evidence="6" type="ORF">D0544_05950</name>
</gene>
<dbReference type="PANTHER" id="PTHR43095:SF5">
    <property type="entry name" value="XYLULOSE KINASE"/>
    <property type="match status" value="1"/>
</dbReference>
<dbReference type="InterPro" id="IPR050406">
    <property type="entry name" value="FGGY_Carb_Kinase"/>
</dbReference>
<feature type="domain" description="Carbohydrate kinase FGGY C-terminal" evidence="5">
    <location>
        <begin position="265"/>
        <end position="455"/>
    </location>
</feature>
<reference evidence="6 7" key="1">
    <citation type="submission" date="2018-08" db="EMBL/GenBank/DDBJ databases">
        <authorList>
            <person name="Khan S.A."/>
        </authorList>
    </citation>
    <scope>NUCLEOTIDE SEQUENCE [LARGE SCALE GENOMIC DNA]</scope>
    <source>
        <strain evidence="6 7">GTF-13</strain>
    </source>
</reference>
<evidence type="ECO:0000256" key="3">
    <source>
        <dbReference type="ARBA" id="ARBA00022777"/>
    </source>
</evidence>
<dbReference type="CDD" id="cd07779">
    <property type="entry name" value="ASKHA_NBD_FGGY_YgcE-like"/>
    <property type="match status" value="1"/>
</dbReference>
<dbReference type="SUPFAM" id="SSF53067">
    <property type="entry name" value="Actin-like ATPase domain"/>
    <property type="match status" value="2"/>
</dbReference>
<accession>A0A3P3VV69</accession>
<evidence type="ECO:0000259" key="5">
    <source>
        <dbReference type="Pfam" id="PF02782"/>
    </source>
</evidence>
<protein>
    <submittedName>
        <fullName evidence="6">Carbohydrate kinase</fullName>
    </submittedName>
</protein>
<evidence type="ECO:0000256" key="2">
    <source>
        <dbReference type="ARBA" id="ARBA00022679"/>
    </source>
</evidence>
<dbReference type="RefSeq" id="WP_125015073.1">
    <property type="nucleotide sequence ID" value="NZ_QWEZ01000001.1"/>
</dbReference>
<dbReference type="Pfam" id="PF02782">
    <property type="entry name" value="FGGY_C"/>
    <property type="match status" value="1"/>
</dbReference>
<sequence>MAESGLILALDNGTQSLRALLFDLRGELVAKAKVELEAYYSHSPGWAEQDPDYFWKQLGEACRQLWQCSGVNPSRVVAVSLTTQRGTVINLDKQGDPLRPAILWLDQRRARVSAPLPQPWRTLFWLAGQREKANYFRSKAQANWIAQQQPEIYAHTHKVLLLSGYLTYRLCGEYRDSVGAIVGYLPFDYRKQQWAAPSHWGWPCSGVKPGQLPELVKPGELLGKITLEASATTGIPAGLPLIAAASDKACEVLGSGGLSSDVGCLSFGTTATININSQRYIEPQRFIPPYAAAVPDAYNTEVMIYRGFWMVSWFKQQFGLRESQRAQDLGLSPEALFDELVREVPAGSMGLMLQPYWSPGLNDRDMKGAVIGFGDLHTRSHLYRAILEGLVYGLREGKEQIEARSGQKIQRLCVSGGGSQSDAALQITADIFGLPVTRPHTYETSGLGAAIDAAVGVGLFQDFPDAVAAMTRSSRVFTPNPEAHRLYDQLYRRVYRKMYRRLKPLYREIRSITGYPE</sequence>
<dbReference type="InterPro" id="IPR000577">
    <property type="entry name" value="Carb_kinase_FGGY"/>
</dbReference>
<dbReference type="InterPro" id="IPR043129">
    <property type="entry name" value="ATPase_NBD"/>
</dbReference>
<name>A0A3P3VV69_9GAMM</name>
<evidence type="ECO:0000313" key="6">
    <source>
        <dbReference type="EMBL" id="RRJ84643.1"/>
    </source>
</evidence>
<dbReference type="GO" id="GO:0005975">
    <property type="term" value="P:carbohydrate metabolic process"/>
    <property type="evidence" value="ECO:0007669"/>
    <property type="project" value="InterPro"/>
</dbReference>
<evidence type="ECO:0000256" key="1">
    <source>
        <dbReference type="ARBA" id="ARBA00009156"/>
    </source>
</evidence>
<keyword evidence="2" id="KW-0808">Transferase</keyword>
<organism evidence="6 7">
    <name type="scientific">Aestuariirhabdus litorea</name>
    <dbReference type="NCBI Taxonomy" id="2528527"/>
    <lineage>
        <taxon>Bacteria</taxon>
        <taxon>Pseudomonadati</taxon>
        <taxon>Pseudomonadota</taxon>
        <taxon>Gammaproteobacteria</taxon>
        <taxon>Oceanospirillales</taxon>
        <taxon>Aestuariirhabdaceae</taxon>
        <taxon>Aestuariirhabdus</taxon>
    </lineage>
</organism>
<dbReference type="Pfam" id="PF00370">
    <property type="entry name" value="FGGY_N"/>
    <property type="match status" value="1"/>
</dbReference>
<keyword evidence="7" id="KW-1185">Reference proteome</keyword>
<dbReference type="PANTHER" id="PTHR43095">
    <property type="entry name" value="SUGAR KINASE"/>
    <property type="match status" value="1"/>
</dbReference>
<comment type="similarity">
    <text evidence="1">Belongs to the FGGY kinase family.</text>
</comment>
<dbReference type="GO" id="GO:0016301">
    <property type="term" value="F:kinase activity"/>
    <property type="evidence" value="ECO:0007669"/>
    <property type="project" value="UniProtKB-KW"/>
</dbReference>
<dbReference type="InterPro" id="IPR018484">
    <property type="entry name" value="FGGY_N"/>
</dbReference>
<dbReference type="AlphaFoldDB" id="A0A3P3VV69"/>
<evidence type="ECO:0000259" key="4">
    <source>
        <dbReference type="Pfam" id="PF00370"/>
    </source>
</evidence>
<proteinExistence type="inferred from homology"/>
<dbReference type="EMBL" id="QWEZ01000001">
    <property type="protein sequence ID" value="RRJ84643.1"/>
    <property type="molecule type" value="Genomic_DNA"/>
</dbReference>
<dbReference type="Gene3D" id="3.30.420.40">
    <property type="match status" value="2"/>
</dbReference>
<dbReference type="PIRSF" id="PIRSF000538">
    <property type="entry name" value="GlpK"/>
    <property type="match status" value="1"/>
</dbReference>
<dbReference type="InterPro" id="IPR018485">
    <property type="entry name" value="FGGY_C"/>
</dbReference>
<dbReference type="Proteomes" id="UP000280792">
    <property type="component" value="Unassembled WGS sequence"/>
</dbReference>